<reference evidence="12" key="1">
    <citation type="journal article" date="2021" name="Front. Microbiol.">
        <title>Comprehensive Comparative Genomics and Phenotyping of Methylobacterium Species.</title>
        <authorList>
            <person name="Alessa O."/>
            <person name="Ogura Y."/>
            <person name="Fujitani Y."/>
            <person name="Takami H."/>
            <person name="Hayashi T."/>
            <person name="Sahin N."/>
            <person name="Tani A."/>
        </authorList>
    </citation>
    <scope>NUCLEOTIDE SEQUENCE</scope>
    <source>
        <strain evidence="12">NBRC 15689</strain>
    </source>
</reference>
<evidence type="ECO:0000256" key="10">
    <source>
        <dbReference type="SAM" id="Phobius"/>
    </source>
</evidence>
<sequence length="878" mass="95629">MGVRWTLVCGCEPVLIIKETGEYMMSMTGKRRRKSAERTIVLVATAAAGVILGGVAAQAQQIVVEGNRRVDSDTIRSYVTGTASGSPEEARRNLLSTGLFSDVQVSARGGTTVVRVRENSVIGRVVFEGNKKIEKATLEGVVEAKDRGPLSQAVIAADVDRIRDVYKRSGRGTARVSYRLVDLPNGRTDVVYQIEEGDKTGIREIHFVGNNAYSESTLRGMMTSSEMNFLSFIKTSDVYDPDRIANDLDIIRRYYLKNGYADFRIVNADARYVETPEDAGWVITVTVDEGEQYTVGAVAVDARVPGVDTGALDGEVRAQVGDVYNAEDVEKTLVGVTNEVNRQGYPFAQVRPTGQRDRATHKVSLGFVVEDGPRVYIERINIRGNTRTRDYVIRRELDLGEGDAYNRVLVDRAERRLNGLGFFKKVRFSNEPGSAPDRVVVNIDVEDQPTGSFSVAGGYSTQDGIIGEVSVSESNFLGRGQYVRVAAQGGQYAKGFDFSFTEPYFLGYRLAAGFDAFYKYSDLTRYSRYETTVYGGQLRVGLPITQEFGVTFRYSLYNTELKVPNTIKRPFNDCSIPIPGYTQLNPAGTIDPVSGRNVGGLPAYPNCAFDGEASIALKGSQGSTLTSLAGVTLAYSTLDNLQRPTNGFYGELKPDIAGLGGDSKFFRVTGDARYYKELWEDVVGFVRIQGGHITALDGNPLRITDQFFMGPSLVRGFAPNGLGPRDVGIADARSNAIGGTTYFGGTLEIQFPIWGIPKDLGLKGAVFADAGTLFGYSGSRSFDVNGDGFINGIAPGGLCNYTSFGSNAIKVEPECVNVHDKPTIRSSVGASILWNSPLGPIRFDYAYALTKDEGIQTTFGRVGKDQIQAFRFSGGSRF</sequence>
<comment type="caution">
    <text evidence="12">The sequence shown here is derived from an EMBL/GenBank/DDBJ whole genome shotgun (WGS) entry which is preliminary data.</text>
</comment>
<accession>A0ABQ4T878</accession>
<evidence type="ECO:0000256" key="5">
    <source>
        <dbReference type="ARBA" id="ARBA00022737"/>
    </source>
</evidence>
<keyword evidence="2 8" id="KW-1134">Transmembrane beta strand</keyword>
<comment type="subcellular location">
    <subcellularLocation>
        <location evidence="8">Cell outer membrane</location>
    </subcellularLocation>
    <subcellularLocation>
        <location evidence="1">Membrane</location>
    </subcellularLocation>
</comment>
<dbReference type="Gene3D" id="3.10.20.310">
    <property type="entry name" value="membrane protein fhac"/>
    <property type="match status" value="5"/>
</dbReference>
<dbReference type="Gene3D" id="2.40.160.50">
    <property type="entry name" value="membrane protein fhac: a member of the omp85/tpsb transporter family"/>
    <property type="match status" value="1"/>
</dbReference>
<evidence type="ECO:0000256" key="9">
    <source>
        <dbReference type="NCBIfam" id="TIGR03303"/>
    </source>
</evidence>
<feature type="domain" description="POTRA" evidence="11">
    <location>
        <begin position="375"/>
        <end position="448"/>
    </location>
</feature>
<evidence type="ECO:0000256" key="1">
    <source>
        <dbReference type="ARBA" id="ARBA00004370"/>
    </source>
</evidence>
<keyword evidence="10" id="KW-1133">Transmembrane helix</keyword>
<dbReference type="PROSITE" id="PS51779">
    <property type="entry name" value="POTRA"/>
    <property type="match status" value="2"/>
</dbReference>
<evidence type="ECO:0000256" key="6">
    <source>
        <dbReference type="ARBA" id="ARBA00023136"/>
    </source>
</evidence>
<keyword evidence="4 8" id="KW-0732">Signal</keyword>
<evidence type="ECO:0000256" key="7">
    <source>
        <dbReference type="ARBA" id="ARBA00023237"/>
    </source>
</evidence>
<keyword evidence="3 8" id="KW-0812">Transmembrane</keyword>
<dbReference type="InterPro" id="IPR039910">
    <property type="entry name" value="D15-like"/>
</dbReference>
<proteinExistence type="inferred from homology"/>
<dbReference type="HAMAP" id="MF_01430">
    <property type="entry name" value="OM_assembly_BamA"/>
    <property type="match status" value="1"/>
</dbReference>
<dbReference type="Pfam" id="PF07244">
    <property type="entry name" value="POTRA"/>
    <property type="match status" value="4"/>
</dbReference>
<dbReference type="PANTHER" id="PTHR12815">
    <property type="entry name" value="SORTING AND ASSEMBLY MACHINERY SAMM50 PROTEIN FAMILY MEMBER"/>
    <property type="match status" value="1"/>
</dbReference>
<evidence type="ECO:0000256" key="4">
    <source>
        <dbReference type="ARBA" id="ARBA00022729"/>
    </source>
</evidence>
<keyword evidence="5 8" id="KW-0677">Repeat</keyword>
<evidence type="ECO:0000256" key="3">
    <source>
        <dbReference type="ARBA" id="ARBA00022692"/>
    </source>
</evidence>
<dbReference type="InterPro" id="IPR000184">
    <property type="entry name" value="Bac_surfAg_D15"/>
</dbReference>
<comment type="subunit">
    <text evidence="8">Part of the Bam complex.</text>
</comment>
<comment type="function">
    <text evidence="8">Part of the outer membrane protein assembly complex, which is involved in assembly and insertion of beta-barrel proteins into the outer membrane.</text>
</comment>
<comment type="similarity">
    <text evidence="8">Belongs to the BamA family.</text>
</comment>
<feature type="domain" description="POTRA" evidence="11">
    <location>
        <begin position="120"/>
        <end position="197"/>
    </location>
</feature>
<gene>
    <name evidence="12" type="primary">bamA_2</name>
    <name evidence="8" type="synonym">bamA</name>
    <name evidence="12" type="ORF">LKMONMHP_1261</name>
</gene>
<dbReference type="InterPro" id="IPR023707">
    <property type="entry name" value="OM_assembly_BamA"/>
</dbReference>
<protein>
    <recommendedName>
        <fullName evidence="8 9">Outer membrane protein assembly factor BamA</fullName>
    </recommendedName>
</protein>
<dbReference type="Proteomes" id="UP001055156">
    <property type="component" value="Unassembled WGS sequence"/>
</dbReference>
<feature type="transmembrane region" description="Helical" evidence="10">
    <location>
        <begin position="40"/>
        <end position="59"/>
    </location>
</feature>
<dbReference type="Pfam" id="PF01103">
    <property type="entry name" value="Omp85"/>
    <property type="match status" value="1"/>
</dbReference>
<reference evidence="12" key="2">
    <citation type="submission" date="2021-08" db="EMBL/GenBank/DDBJ databases">
        <authorList>
            <person name="Tani A."/>
            <person name="Ola A."/>
            <person name="Ogura Y."/>
            <person name="Katsura K."/>
            <person name="Hayashi T."/>
        </authorList>
    </citation>
    <scope>NUCLEOTIDE SEQUENCE</scope>
    <source>
        <strain evidence="12">NBRC 15689</strain>
    </source>
</reference>
<evidence type="ECO:0000313" key="13">
    <source>
        <dbReference type="Proteomes" id="UP001055156"/>
    </source>
</evidence>
<dbReference type="PANTHER" id="PTHR12815:SF23">
    <property type="entry name" value="OUTER MEMBRANE PROTEIN ASSEMBLY FACTOR BAMA"/>
    <property type="match status" value="1"/>
</dbReference>
<keyword evidence="6 8" id="KW-0472">Membrane</keyword>
<keyword evidence="7 8" id="KW-0998">Cell outer membrane</keyword>
<evidence type="ECO:0000256" key="8">
    <source>
        <dbReference type="HAMAP-Rule" id="MF_01430"/>
    </source>
</evidence>
<dbReference type="InterPro" id="IPR010827">
    <property type="entry name" value="BamA/TamA_POTRA"/>
</dbReference>
<evidence type="ECO:0000313" key="12">
    <source>
        <dbReference type="EMBL" id="GJE26410.1"/>
    </source>
</evidence>
<dbReference type="NCBIfam" id="TIGR03303">
    <property type="entry name" value="OM_YaeT"/>
    <property type="match status" value="1"/>
</dbReference>
<evidence type="ECO:0000256" key="2">
    <source>
        <dbReference type="ARBA" id="ARBA00022452"/>
    </source>
</evidence>
<keyword evidence="13" id="KW-1185">Reference proteome</keyword>
<dbReference type="PIRSF" id="PIRSF006076">
    <property type="entry name" value="OM_assembly_OMP85"/>
    <property type="match status" value="1"/>
</dbReference>
<name>A0ABQ4T878_METOR</name>
<dbReference type="EMBL" id="BPQV01000003">
    <property type="protein sequence ID" value="GJE26410.1"/>
    <property type="molecule type" value="Genomic_DNA"/>
</dbReference>
<evidence type="ECO:0000259" key="11">
    <source>
        <dbReference type="PROSITE" id="PS51779"/>
    </source>
</evidence>
<organism evidence="12 13">
    <name type="scientific">Methylobacterium organophilum</name>
    <dbReference type="NCBI Taxonomy" id="410"/>
    <lineage>
        <taxon>Bacteria</taxon>
        <taxon>Pseudomonadati</taxon>
        <taxon>Pseudomonadota</taxon>
        <taxon>Alphaproteobacteria</taxon>
        <taxon>Hyphomicrobiales</taxon>
        <taxon>Methylobacteriaceae</taxon>
        <taxon>Methylobacterium</taxon>
    </lineage>
</organism>
<dbReference type="InterPro" id="IPR034746">
    <property type="entry name" value="POTRA"/>
</dbReference>